<feature type="compositionally biased region" description="Low complexity" evidence="4">
    <location>
        <begin position="44"/>
        <end position="60"/>
    </location>
</feature>
<dbReference type="CDD" id="cd00104">
    <property type="entry name" value="KAZAL_FS"/>
    <property type="match status" value="1"/>
</dbReference>
<keyword evidence="3" id="KW-1015">Disulfide bond</keyword>
<dbReference type="PANTHER" id="PTHR21179">
    <property type="entry name" value="SERINE-TYPE ENDOPEPTIDASE INHIBITOR"/>
    <property type="match status" value="1"/>
</dbReference>
<sequence length="119" mass="12313">MTRIYVILTIFAISMTCLVTALPASGRVHGPQNTQNPPARPRMTTVPTTSSSTTSASQGSNTGGACQDNCPTTPEYNPICGTDGVVYSNPGKLSCARRCGKSVELSHYGPCPSTTTASG</sequence>
<evidence type="ECO:0000256" key="4">
    <source>
        <dbReference type="SAM" id="MobiDB-lite"/>
    </source>
</evidence>
<evidence type="ECO:0000313" key="7">
    <source>
        <dbReference type="Proteomes" id="UP000694920"/>
    </source>
</evidence>
<evidence type="ECO:0000256" key="2">
    <source>
        <dbReference type="ARBA" id="ARBA00022525"/>
    </source>
</evidence>
<dbReference type="AlphaFoldDB" id="A0AAJ7C817"/>
<dbReference type="GO" id="GO:0005576">
    <property type="term" value="C:extracellular region"/>
    <property type="evidence" value="ECO:0007669"/>
    <property type="project" value="UniProtKB-SubCell"/>
</dbReference>
<protein>
    <submittedName>
        <fullName evidence="8">Four-domain proteases inhibitor isoform X2</fullName>
    </submittedName>
</protein>
<dbReference type="PROSITE" id="PS51465">
    <property type="entry name" value="KAZAL_2"/>
    <property type="match status" value="1"/>
</dbReference>
<dbReference type="GO" id="GO:0004867">
    <property type="term" value="F:serine-type endopeptidase inhibitor activity"/>
    <property type="evidence" value="ECO:0007669"/>
    <property type="project" value="InterPro"/>
</dbReference>
<proteinExistence type="predicted"/>
<dbReference type="InterPro" id="IPR036058">
    <property type="entry name" value="Kazal_dom_sf"/>
</dbReference>
<dbReference type="Gene3D" id="3.30.60.30">
    <property type="match status" value="1"/>
</dbReference>
<feature type="signal peptide" evidence="5">
    <location>
        <begin position="1"/>
        <end position="21"/>
    </location>
</feature>
<comment type="subcellular location">
    <subcellularLocation>
        <location evidence="1">Secreted</location>
    </subcellularLocation>
</comment>
<keyword evidence="2" id="KW-0964">Secreted</keyword>
<evidence type="ECO:0000259" key="6">
    <source>
        <dbReference type="PROSITE" id="PS51465"/>
    </source>
</evidence>
<feature type="region of interest" description="Disordered" evidence="4">
    <location>
        <begin position="26"/>
        <end position="71"/>
    </location>
</feature>
<dbReference type="Pfam" id="PF00050">
    <property type="entry name" value="Kazal_1"/>
    <property type="match status" value="1"/>
</dbReference>
<dbReference type="InterPro" id="IPR039932">
    <property type="entry name" value="Spink4-like"/>
</dbReference>
<keyword evidence="7" id="KW-1185">Reference proteome</keyword>
<dbReference type="RefSeq" id="XP_015604242.1">
    <property type="nucleotide sequence ID" value="XM_015748756.2"/>
</dbReference>
<gene>
    <name evidence="8" type="primary">LOC107272044</name>
</gene>
<dbReference type="InterPro" id="IPR002350">
    <property type="entry name" value="Kazal_dom"/>
</dbReference>
<reference evidence="8" key="1">
    <citation type="submission" date="2025-08" db="UniProtKB">
        <authorList>
            <consortium name="RefSeq"/>
        </authorList>
    </citation>
    <scope>IDENTIFICATION</scope>
</reference>
<dbReference type="Proteomes" id="UP000694920">
    <property type="component" value="Unplaced"/>
</dbReference>
<dbReference type="GeneID" id="107272044"/>
<accession>A0AAJ7C817</accession>
<evidence type="ECO:0000313" key="8">
    <source>
        <dbReference type="RefSeq" id="XP_015604242.1"/>
    </source>
</evidence>
<keyword evidence="5" id="KW-0732">Signal</keyword>
<evidence type="ECO:0000256" key="3">
    <source>
        <dbReference type="ARBA" id="ARBA00023157"/>
    </source>
</evidence>
<evidence type="ECO:0000256" key="1">
    <source>
        <dbReference type="ARBA" id="ARBA00004613"/>
    </source>
</evidence>
<feature type="domain" description="Kazal-like" evidence="6">
    <location>
        <begin position="60"/>
        <end position="113"/>
    </location>
</feature>
<evidence type="ECO:0000256" key="5">
    <source>
        <dbReference type="SAM" id="SignalP"/>
    </source>
</evidence>
<dbReference type="PANTHER" id="PTHR21179:SF0">
    <property type="entry name" value="SERINE PROTEASE INHIBITOR KAZAL-TYPE 4"/>
    <property type="match status" value="1"/>
</dbReference>
<organism evidence="7 8">
    <name type="scientific">Cephus cinctus</name>
    <name type="common">Wheat stem sawfly</name>
    <dbReference type="NCBI Taxonomy" id="211228"/>
    <lineage>
        <taxon>Eukaryota</taxon>
        <taxon>Metazoa</taxon>
        <taxon>Ecdysozoa</taxon>
        <taxon>Arthropoda</taxon>
        <taxon>Hexapoda</taxon>
        <taxon>Insecta</taxon>
        <taxon>Pterygota</taxon>
        <taxon>Neoptera</taxon>
        <taxon>Endopterygota</taxon>
        <taxon>Hymenoptera</taxon>
        <taxon>Cephoidea</taxon>
        <taxon>Cephidae</taxon>
        <taxon>Cephus</taxon>
    </lineage>
</organism>
<dbReference type="SUPFAM" id="SSF100895">
    <property type="entry name" value="Kazal-type serine protease inhibitors"/>
    <property type="match status" value="1"/>
</dbReference>
<dbReference type="SMART" id="SM00280">
    <property type="entry name" value="KAZAL"/>
    <property type="match status" value="1"/>
</dbReference>
<name>A0AAJ7C817_CEPCN</name>
<feature type="chain" id="PRO_5042499679" evidence="5">
    <location>
        <begin position="22"/>
        <end position="119"/>
    </location>
</feature>